<dbReference type="SUPFAM" id="SSF103481">
    <property type="entry name" value="Multidrug resistance efflux transporter EmrE"/>
    <property type="match status" value="1"/>
</dbReference>
<evidence type="ECO:0000256" key="1">
    <source>
        <dbReference type="ARBA" id="ARBA00004141"/>
    </source>
</evidence>
<evidence type="ECO:0000256" key="2">
    <source>
        <dbReference type="ARBA" id="ARBA00022692"/>
    </source>
</evidence>
<feature type="transmembrane region" description="Helical" evidence="6">
    <location>
        <begin position="59"/>
        <end position="79"/>
    </location>
</feature>
<evidence type="ECO:0000256" key="3">
    <source>
        <dbReference type="ARBA" id="ARBA00022989"/>
    </source>
</evidence>
<dbReference type="GO" id="GO:0015095">
    <property type="term" value="F:magnesium ion transmembrane transporter activity"/>
    <property type="evidence" value="ECO:0007669"/>
    <property type="project" value="InterPro"/>
</dbReference>
<feature type="transmembrane region" description="Helical" evidence="6">
    <location>
        <begin position="261"/>
        <end position="281"/>
    </location>
</feature>
<dbReference type="EMBL" id="NCSJ02000053">
    <property type="protein sequence ID" value="RFU32492.1"/>
    <property type="molecule type" value="Genomic_DNA"/>
</dbReference>
<dbReference type="InterPro" id="IPR037185">
    <property type="entry name" value="EmrE-like"/>
</dbReference>
<evidence type="ECO:0000256" key="5">
    <source>
        <dbReference type="SAM" id="MobiDB-lite"/>
    </source>
</evidence>
<name>A0A3E2HH54_SCYLI</name>
<feature type="transmembrane region" description="Helical" evidence="6">
    <location>
        <begin position="12"/>
        <end position="33"/>
    </location>
</feature>
<comment type="caution">
    <text evidence="7">The sequence shown here is derived from an EMBL/GenBank/DDBJ whole genome shotgun (WGS) entry which is preliminary data.</text>
</comment>
<dbReference type="InterPro" id="IPR008521">
    <property type="entry name" value="Mg_trans_NIPA"/>
</dbReference>
<feature type="transmembrane region" description="Helical" evidence="6">
    <location>
        <begin position="287"/>
        <end position="309"/>
    </location>
</feature>
<dbReference type="OrthoDB" id="2504919at2759"/>
<feature type="transmembrane region" description="Helical" evidence="6">
    <location>
        <begin position="112"/>
        <end position="133"/>
    </location>
</feature>
<feature type="compositionally biased region" description="Polar residues" evidence="5">
    <location>
        <begin position="476"/>
        <end position="487"/>
    </location>
</feature>
<feature type="transmembrane region" description="Helical" evidence="6">
    <location>
        <begin position="85"/>
        <end position="105"/>
    </location>
</feature>
<keyword evidence="8" id="KW-1185">Reference proteome</keyword>
<dbReference type="PANTHER" id="PTHR12570:SF86">
    <property type="entry name" value="ADR321CP"/>
    <property type="match status" value="1"/>
</dbReference>
<keyword evidence="2 6" id="KW-0812">Transmembrane</keyword>
<feature type="region of interest" description="Disordered" evidence="5">
    <location>
        <begin position="404"/>
        <end position="500"/>
    </location>
</feature>
<accession>A0A3E2HH54</accession>
<feature type="non-terminal residue" evidence="7">
    <location>
        <position position="570"/>
    </location>
</feature>
<dbReference type="Proteomes" id="UP000258309">
    <property type="component" value="Unassembled WGS sequence"/>
</dbReference>
<protein>
    <submittedName>
        <fullName evidence="7">Uncharacterized protein</fullName>
    </submittedName>
</protein>
<gene>
    <name evidence="7" type="ORF">B7463_g3838</name>
</gene>
<keyword evidence="4 6" id="KW-0472">Membrane</keyword>
<reference evidence="7 8" key="1">
    <citation type="submission" date="2018-05" db="EMBL/GenBank/DDBJ databases">
        <title>Draft genome sequence of Scytalidium lignicola DSM 105466, a ubiquitous saprotrophic fungus.</title>
        <authorList>
            <person name="Buettner E."/>
            <person name="Gebauer A.M."/>
            <person name="Hofrichter M."/>
            <person name="Liers C."/>
            <person name="Kellner H."/>
        </authorList>
    </citation>
    <scope>NUCLEOTIDE SEQUENCE [LARGE SCALE GENOMIC DNA]</scope>
    <source>
        <strain evidence="7 8">DSM 105466</strain>
    </source>
</reference>
<evidence type="ECO:0000256" key="4">
    <source>
        <dbReference type="ARBA" id="ARBA00023136"/>
    </source>
</evidence>
<feature type="transmembrane region" description="Helical" evidence="6">
    <location>
        <begin position="153"/>
        <end position="175"/>
    </location>
</feature>
<dbReference type="GO" id="GO:0016020">
    <property type="term" value="C:membrane"/>
    <property type="evidence" value="ECO:0007669"/>
    <property type="project" value="UniProtKB-SubCell"/>
</dbReference>
<evidence type="ECO:0000313" key="8">
    <source>
        <dbReference type="Proteomes" id="UP000258309"/>
    </source>
</evidence>
<proteinExistence type="predicted"/>
<dbReference type="Pfam" id="PF05653">
    <property type="entry name" value="Mg_trans_NIPA"/>
    <property type="match status" value="1"/>
</dbReference>
<comment type="subcellular location">
    <subcellularLocation>
        <location evidence="1">Membrane</location>
        <topology evidence="1">Multi-pass membrane protein</topology>
    </subcellularLocation>
</comment>
<sequence length="570" mass="62134">MGQFDDVSPAGSIAIGILVGLLSTSIQSLGLTLQRKSHILEDEKDPLDARRPPHRRRRWQLGMAMFIISNLVGSTIQITTLPLPVLSTLQASGLVFNSICASVILGEPFTKWSLGGTVLVSTGAILIAIFGAIPEPAHTLDQLLELLGRRPFVAWMICQALLVATIIAVAGFLARIPSISSLPRIRLLRGLAFGCVSGILSAHSLLVAKSAVELLVRTIVDQVNQFNRWQSWIIVLGLVTLALIQLYYLHCGLKLVSTSVLYPLVFCIYNIIAILDGLIYFRQTDRLSALHAGLIALGTAILLSGVLALSWRLSDEQSQPTLSQSALAPGLGLVEETDDEISDELEPDEEALLGSLTLNGEPITPTTKLDAVLGATRNFRRTMSVRVSEADEIWDVLADRDAMTQNPPSPSIHPRSASTNIVSPRGNGLQVEPTERTSLLHSDTSISTRHRRRRSTGFKGFTARPSPRVPRRSIRNFSHQLPLQQGQHFGDRSESTQSEDVGVMTRLLRLPWWRWNRSQGSRRQTRSSGDDRPFPAAAETIGRQGTSDILRGYGSNSGLAGPSKSPTATV</sequence>
<dbReference type="PANTHER" id="PTHR12570">
    <property type="match status" value="1"/>
</dbReference>
<dbReference type="FunFam" id="1.10.3730.20:FF:000012">
    <property type="entry name" value="DUF803 domain-containing protein"/>
    <property type="match status" value="1"/>
</dbReference>
<feature type="non-terminal residue" evidence="7">
    <location>
        <position position="1"/>
    </location>
</feature>
<organism evidence="7 8">
    <name type="scientific">Scytalidium lignicola</name>
    <name type="common">Hyphomycete</name>
    <dbReference type="NCBI Taxonomy" id="5539"/>
    <lineage>
        <taxon>Eukaryota</taxon>
        <taxon>Fungi</taxon>
        <taxon>Dikarya</taxon>
        <taxon>Ascomycota</taxon>
        <taxon>Pezizomycotina</taxon>
        <taxon>Leotiomycetes</taxon>
        <taxon>Leotiomycetes incertae sedis</taxon>
        <taxon>Scytalidium</taxon>
    </lineage>
</organism>
<dbReference type="OMA" id="KPFIVWM"/>
<feature type="compositionally biased region" description="Polar residues" evidence="5">
    <location>
        <begin position="554"/>
        <end position="570"/>
    </location>
</feature>
<evidence type="ECO:0000313" key="7">
    <source>
        <dbReference type="EMBL" id="RFU32492.1"/>
    </source>
</evidence>
<evidence type="ECO:0000256" key="6">
    <source>
        <dbReference type="SAM" id="Phobius"/>
    </source>
</evidence>
<feature type="region of interest" description="Disordered" evidence="5">
    <location>
        <begin position="518"/>
        <end position="570"/>
    </location>
</feature>
<keyword evidence="3 6" id="KW-1133">Transmembrane helix</keyword>
<dbReference type="AlphaFoldDB" id="A0A3E2HH54"/>
<feature type="transmembrane region" description="Helical" evidence="6">
    <location>
        <begin position="229"/>
        <end position="249"/>
    </location>
</feature>
<dbReference type="Gene3D" id="1.10.3730.20">
    <property type="match status" value="1"/>
</dbReference>